<dbReference type="Proteomes" id="UP001586593">
    <property type="component" value="Unassembled WGS sequence"/>
</dbReference>
<comment type="similarity">
    <text evidence="2">Belongs to the TfdA dioxygenase family.</text>
</comment>
<evidence type="ECO:0000256" key="4">
    <source>
        <dbReference type="ARBA" id="ARBA00022964"/>
    </source>
</evidence>
<comment type="cofactor">
    <cofactor evidence="1">
        <name>Fe(2+)</name>
        <dbReference type="ChEBI" id="CHEBI:29033"/>
    </cofactor>
</comment>
<dbReference type="PANTHER" id="PTHR30468:SF28">
    <property type="entry name" value="ALPHA-KETOGLUTARATE-DEPENDENT TAURINE DIOXYGENASE (AFU_ORTHOLOGUE AFUA_8G02210)-RELATED"/>
    <property type="match status" value="1"/>
</dbReference>
<dbReference type="Pfam" id="PF02668">
    <property type="entry name" value="TauD"/>
    <property type="match status" value="1"/>
</dbReference>
<name>A0ABR3V786_9PEZI</name>
<proteinExistence type="inferred from homology"/>
<dbReference type="InterPro" id="IPR042098">
    <property type="entry name" value="TauD-like_sf"/>
</dbReference>
<evidence type="ECO:0000256" key="2">
    <source>
        <dbReference type="ARBA" id="ARBA00005896"/>
    </source>
</evidence>
<evidence type="ECO:0000259" key="7">
    <source>
        <dbReference type="Pfam" id="PF02668"/>
    </source>
</evidence>
<comment type="caution">
    <text evidence="8">The sequence shown here is derived from an EMBL/GenBank/DDBJ whole genome shotgun (WGS) entry which is preliminary data.</text>
</comment>
<sequence>MTPSVGETPSIAHNGPVVRQDFDSGLHQKYRYASYLPVWNPITELEALEPFDFVDKGAVADKAKPHLFSALKTRPNASITKITPRVGSEVKGLQLSQLTDEQKNELALLIAERGVVIFRDQDFKDIGPQKQKEFAQYFGPLHVHPVEAQVAGHPELYSIYQGPDNTHRAKRSSSRLTNTRFHSDVSYEHQPPAYTILTMLNSPPTGGDTAWVSTAAAYDRLSPPMQNFLSELRAEHSGARQAAQAQREGHPVLRAPVTSHHPVVRVHPATGEKSLFVNVSNTTRIIGLRDDESEALLGLLFRHLATALDCQARVRWEEGTVALWDNRATVHTPIPDFAVEEREDEHEKLIFRHAFRITTVGELPFGVDGLRTVW</sequence>
<dbReference type="SUPFAM" id="SSF51197">
    <property type="entry name" value="Clavaminate synthase-like"/>
    <property type="match status" value="1"/>
</dbReference>
<protein>
    <recommendedName>
        <fullName evidence="7">TauD/TfdA-like domain-containing protein</fullName>
    </recommendedName>
</protein>
<evidence type="ECO:0000256" key="5">
    <source>
        <dbReference type="ARBA" id="ARBA00023002"/>
    </source>
</evidence>
<keyword evidence="3" id="KW-0479">Metal-binding</keyword>
<accession>A0ABR3V786</accession>
<keyword evidence="9" id="KW-1185">Reference proteome</keyword>
<keyword evidence="5" id="KW-0560">Oxidoreductase</keyword>
<dbReference type="EMBL" id="JAZHXJ010002645">
    <property type="protein sequence ID" value="KAL1837437.1"/>
    <property type="molecule type" value="Genomic_DNA"/>
</dbReference>
<keyword evidence="6" id="KW-0408">Iron</keyword>
<dbReference type="Gene3D" id="3.60.130.10">
    <property type="entry name" value="Clavaminate synthase-like"/>
    <property type="match status" value="1"/>
</dbReference>
<dbReference type="InterPro" id="IPR051323">
    <property type="entry name" value="AtsK-like"/>
</dbReference>
<evidence type="ECO:0000256" key="6">
    <source>
        <dbReference type="ARBA" id="ARBA00023004"/>
    </source>
</evidence>
<keyword evidence="4" id="KW-0223">Dioxygenase</keyword>
<evidence type="ECO:0000313" key="8">
    <source>
        <dbReference type="EMBL" id="KAL1837437.1"/>
    </source>
</evidence>
<dbReference type="PANTHER" id="PTHR30468">
    <property type="entry name" value="ALPHA-KETOGLUTARATE-DEPENDENT SULFONATE DIOXYGENASE"/>
    <property type="match status" value="1"/>
</dbReference>
<evidence type="ECO:0000256" key="3">
    <source>
        <dbReference type="ARBA" id="ARBA00022723"/>
    </source>
</evidence>
<feature type="domain" description="TauD/TfdA-like" evidence="7">
    <location>
        <begin position="79"/>
        <end position="342"/>
    </location>
</feature>
<evidence type="ECO:0000313" key="9">
    <source>
        <dbReference type="Proteomes" id="UP001586593"/>
    </source>
</evidence>
<dbReference type="InterPro" id="IPR003819">
    <property type="entry name" value="TauD/TfdA-like"/>
</dbReference>
<organism evidence="8 9">
    <name type="scientific">Phialemonium thermophilum</name>
    <dbReference type="NCBI Taxonomy" id="223376"/>
    <lineage>
        <taxon>Eukaryota</taxon>
        <taxon>Fungi</taxon>
        <taxon>Dikarya</taxon>
        <taxon>Ascomycota</taxon>
        <taxon>Pezizomycotina</taxon>
        <taxon>Sordariomycetes</taxon>
        <taxon>Sordariomycetidae</taxon>
        <taxon>Cephalothecales</taxon>
        <taxon>Cephalothecaceae</taxon>
        <taxon>Phialemonium</taxon>
    </lineage>
</organism>
<reference evidence="8 9" key="1">
    <citation type="journal article" date="2024" name="Commun. Biol.">
        <title>Comparative genomic analysis of thermophilic fungi reveals convergent evolutionary adaptations and gene losses.</title>
        <authorList>
            <person name="Steindorff A.S."/>
            <person name="Aguilar-Pontes M.V."/>
            <person name="Robinson A.J."/>
            <person name="Andreopoulos B."/>
            <person name="LaButti K."/>
            <person name="Kuo A."/>
            <person name="Mondo S."/>
            <person name="Riley R."/>
            <person name="Otillar R."/>
            <person name="Haridas S."/>
            <person name="Lipzen A."/>
            <person name="Grimwood J."/>
            <person name="Schmutz J."/>
            <person name="Clum A."/>
            <person name="Reid I.D."/>
            <person name="Moisan M.C."/>
            <person name="Butler G."/>
            <person name="Nguyen T.T.M."/>
            <person name="Dewar K."/>
            <person name="Conant G."/>
            <person name="Drula E."/>
            <person name="Henrissat B."/>
            <person name="Hansel C."/>
            <person name="Singer S."/>
            <person name="Hutchinson M.I."/>
            <person name="de Vries R.P."/>
            <person name="Natvig D.O."/>
            <person name="Powell A.J."/>
            <person name="Tsang A."/>
            <person name="Grigoriev I.V."/>
        </authorList>
    </citation>
    <scope>NUCLEOTIDE SEQUENCE [LARGE SCALE GENOMIC DNA]</scope>
    <source>
        <strain evidence="8 9">ATCC 24622</strain>
    </source>
</reference>
<gene>
    <name evidence="8" type="ORF">VTK73DRAFT_4696</name>
</gene>
<evidence type="ECO:0000256" key="1">
    <source>
        <dbReference type="ARBA" id="ARBA00001954"/>
    </source>
</evidence>